<proteinExistence type="inferred from homology"/>
<dbReference type="PANTHER" id="PTHR14440">
    <property type="entry name" value="DNA-DIRECTED RNA POLYMERASE I SUBUNIT RPA49"/>
    <property type="match status" value="1"/>
</dbReference>
<dbReference type="OrthoDB" id="277398at2759"/>
<dbReference type="AlphaFoldDB" id="A0A6J2YHS0"/>
<reference evidence="7" key="1">
    <citation type="submission" date="2025-08" db="UniProtKB">
        <authorList>
            <consortium name="RefSeq"/>
        </authorList>
    </citation>
    <scope>IDENTIFICATION</scope>
    <source>
        <tissue evidence="7">Gonads</tissue>
    </source>
</reference>
<organism evidence="6 7">
    <name type="scientific">Sitophilus oryzae</name>
    <name type="common">Rice weevil</name>
    <name type="synonym">Curculio oryzae</name>
    <dbReference type="NCBI Taxonomy" id="7048"/>
    <lineage>
        <taxon>Eukaryota</taxon>
        <taxon>Metazoa</taxon>
        <taxon>Ecdysozoa</taxon>
        <taxon>Arthropoda</taxon>
        <taxon>Hexapoda</taxon>
        <taxon>Insecta</taxon>
        <taxon>Pterygota</taxon>
        <taxon>Neoptera</taxon>
        <taxon>Endopterygota</taxon>
        <taxon>Coleoptera</taxon>
        <taxon>Polyphaga</taxon>
        <taxon>Cucujiformia</taxon>
        <taxon>Curculionidae</taxon>
        <taxon>Dryophthorinae</taxon>
        <taxon>Sitophilus</taxon>
    </lineage>
</organism>
<accession>A0A6J2YHS0</accession>
<evidence type="ECO:0000256" key="1">
    <source>
        <dbReference type="ARBA" id="ARBA00004604"/>
    </source>
</evidence>
<dbReference type="InterPro" id="IPR009668">
    <property type="entry name" value="RNA_pol-assoc_fac_A49-like"/>
</dbReference>
<evidence type="ECO:0000256" key="2">
    <source>
        <dbReference type="ARBA" id="ARBA00009430"/>
    </source>
</evidence>
<sequence>MPKIKKVIIDEDKPVLFDFQNGKIKVNEHNNIQLSIFKDKSTQKNVLGVANSKMIYSGVIDEDNLFYKFLAISRREGKELELIQVDTCTLTPLIKEKAITSSPITPQTVADLKKHFGSKKAKRFTEQQERLTMNFENVKESLENSIANISVPDIAFQQPDENYSIYRPRIDRNASTKEQVYQLSHLIPIEILDTLEKRAIELLESDKIKDFSLTPTVEKSIITLKSSPLDKETLLKKCKILLFIHCLISFMNTPLKKITKKYNTCDFSSEIDKHIKQNYMVSGTRPLNMKDKCLCYIIVLYMIAMDYELNLDPLSKDAKVGLNKIKDFSRNLGFSQSSKLKTGITLKIPVPPPVSMNLKRKRNSL</sequence>
<dbReference type="KEGG" id="soy:115887390"/>
<keyword evidence="4" id="KW-0804">Transcription</keyword>
<comment type="subcellular location">
    <subcellularLocation>
        <location evidence="1">Nucleus</location>
        <location evidence="1">Nucleolus</location>
    </subcellularLocation>
</comment>
<evidence type="ECO:0000256" key="3">
    <source>
        <dbReference type="ARBA" id="ARBA00022478"/>
    </source>
</evidence>
<dbReference type="GO" id="GO:0006351">
    <property type="term" value="P:DNA-templated transcription"/>
    <property type="evidence" value="ECO:0007669"/>
    <property type="project" value="InterPro"/>
</dbReference>
<keyword evidence="6" id="KW-1185">Reference proteome</keyword>
<evidence type="ECO:0000256" key="5">
    <source>
        <dbReference type="ARBA" id="ARBA00023242"/>
    </source>
</evidence>
<dbReference type="Pfam" id="PF06870">
    <property type="entry name" value="RNA_pol_I_A49"/>
    <property type="match status" value="1"/>
</dbReference>
<dbReference type="GO" id="GO:0000428">
    <property type="term" value="C:DNA-directed RNA polymerase complex"/>
    <property type="evidence" value="ECO:0007669"/>
    <property type="project" value="UniProtKB-KW"/>
</dbReference>
<protein>
    <submittedName>
        <fullName evidence="7">Uncharacterized protein LOC115887390</fullName>
    </submittedName>
</protein>
<dbReference type="RefSeq" id="XP_030762664.1">
    <property type="nucleotide sequence ID" value="XM_030906804.1"/>
</dbReference>
<dbReference type="GO" id="GO:0005730">
    <property type="term" value="C:nucleolus"/>
    <property type="evidence" value="ECO:0007669"/>
    <property type="project" value="UniProtKB-SubCell"/>
</dbReference>
<comment type="similarity">
    <text evidence="2">Belongs to the eukaryotic RPA49/POLR1E RNA polymerase subunit family.</text>
</comment>
<keyword evidence="5" id="KW-0539">Nucleus</keyword>
<gene>
    <name evidence="7" type="primary">LOC115887390</name>
</gene>
<keyword evidence="3" id="KW-0240">DNA-directed RNA polymerase</keyword>
<dbReference type="Proteomes" id="UP000504635">
    <property type="component" value="Unplaced"/>
</dbReference>
<evidence type="ECO:0000313" key="6">
    <source>
        <dbReference type="Proteomes" id="UP000504635"/>
    </source>
</evidence>
<name>A0A6J2YHS0_SITOR</name>
<dbReference type="InParanoid" id="A0A6J2YHS0"/>
<dbReference type="FunCoup" id="A0A6J2YHS0">
    <property type="interactions" value="613"/>
</dbReference>
<evidence type="ECO:0000256" key="4">
    <source>
        <dbReference type="ARBA" id="ARBA00023163"/>
    </source>
</evidence>
<dbReference type="GeneID" id="115887390"/>
<dbReference type="GO" id="GO:0003677">
    <property type="term" value="F:DNA binding"/>
    <property type="evidence" value="ECO:0007669"/>
    <property type="project" value="InterPro"/>
</dbReference>
<evidence type="ECO:0000313" key="7">
    <source>
        <dbReference type="RefSeq" id="XP_030762664.1"/>
    </source>
</evidence>